<dbReference type="EMBL" id="CM042884">
    <property type="protein sequence ID" value="KAI4371490.1"/>
    <property type="molecule type" value="Genomic_DNA"/>
</dbReference>
<sequence length="487" mass="55509">MEMTNVLLLIVPGLVGAYVFLFGFLRKLNELLYVKRLGNKQYDLPPGDMGWPFVGKMLSFSKSLKSRDPDSFISSFASRYGAVGIYKTFMHGAPSIIVCSSETCRRVLADEENFKMSYPVMIRRLGGSKTFHSMSNSEHKYYRRLTAAVINGSDTLSMYIRHIEDVMIESLDEWSSEDQPVEFATKMKKPAFKVILPIFCGSEADSMVERLIYLFDEIKKGLRFPRINFPGFKFHRSVQAKEELTEILMEALSSLRSAAGNIASGVGRSLMDILLTSKDEDGLPLSDYAIHDLVYMYLSAGFESTTTATMLTLFFLHENPDMLEKAKEEQVQILKKRDSTQTGFGFHEIKQMEYLSKVIDEMLRFMGGYLFREAKSDVTINGYLVPKGWKVLVWLRAVHMNPDNYEEPKEFNPSRWENPKRKGGTFIPFGAGSRFCPGSDLAKLEICIFLHHFLLNYKLERINPGSPIIYTPGPLPADKFLVRFKKA</sequence>
<protein>
    <submittedName>
        <fullName evidence="1">Uncharacterized protein</fullName>
    </submittedName>
</protein>
<proteinExistence type="predicted"/>
<accession>A0ACB9QXV6</accession>
<evidence type="ECO:0000313" key="1">
    <source>
        <dbReference type="EMBL" id="KAI4371490.1"/>
    </source>
</evidence>
<comment type="caution">
    <text evidence="1">The sequence shown here is derived from an EMBL/GenBank/DDBJ whole genome shotgun (WGS) entry which is preliminary data.</text>
</comment>
<dbReference type="Proteomes" id="UP001057402">
    <property type="component" value="Chromosome 5"/>
</dbReference>
<keyword evidence="2" id="KW-1185">Reference proteome</keyword>
<reference evidence="2" key="1">
    <citation type="journal article" date="2023" name="Front. Plant Sci.">
        <title>Chromosomal-level genome assembly of Melastoma candidum provides insights into trichome evolution.</title>
        <authorList>
            <person name="Zhong Y."/>
            <person name="Wu W."/>
            <person name="Sun C."/>
            <person name="Zou P."/>
            <person name="Liu Y."/>
            <person name="Dai S."/>
            <person name="Zhou R."/>
        </authorList>
    </citation>
    <scope>NUCLEOTIDE SEQUENCE [LARGE SCALE GENOMIC DNA]</scope>
</reference>
<gene>
    <name evidence="1" type="ORF">MLD38_019718</name>
</gene>
<organism evidence="1 2">
    <name type="scientific">Melastoma candidum</name>
    <dbReference type="NCBI Taxonomy" id="119954"/>
    <lineage>
        <taxon>Eukaryota</taxon>
        <taxon>Viridiplantae</taxon>
        <taxon>Streptophyta</taxon>
        <taxon>Embryophyta</taxon>
        <taxon>Tracheophyta</taxon>
        <taxon>Spermatophyta</taxon>
        <taxon>Magnoliopsida</taxon>
        <taxon>eudicotyledons</taxon>
        <taxon>Gunneridae</taxon>
        <taxon>Pentapetalae</taxon>
        <taxon>rosids</taxon>
        <taxon>malvids</taxon>
        <taxon>Myrtales</taxon>
        <taxon>Melastomataceae</taxon>
        <taxon>Melastomatoideae</taxon>
        <taxon>Melastomateae</taxon>
        <taxon>Melastoma</taxon>
    </lineage>
</organism>
<evidence type="ECO:0000313" key="2">
    <source>
        <dbReference type="Proteomes" id="UP001057402"/>
    </source>
</evidence>
<name>A0ACB9QXV6_9MYRT</name>